<dbReference type="Pfam" id="PF00072">
    <property type="entry name" value="Response_reg"/>
    <property type="match status" value="2"/>
</dbReference>
<proteinExistence type="predicted"/>
<keyword evidence="7 17" id="KW-0418">Kinase</keyword>
<feature type="transmembrane region" description="Helical" evidence="13">
    <location>
        <begin position="12"/>
        <end position="29"/>
    </location>
</feature>
<comment type="catalytic activity">
    <reaction evidence="1">
        <text>ATP + protein L-histidine = ADP + protein N-phospho-L-histidine.</text>
        <dbReference type="EC" id="2.7.13.3"/>
    </reaction>
</comment>
<dbReference type="PANTHER" id="PTHR43047:SF63">
    <property type="entry name" value="HISTIDINE KINASE"/>
    <property type="match status" value="1"/>
</dbReference>
<evidence type="ECO:0000256" key="9">
    <source>
        <dbReference type="ARBA" id="ARBA00023012"/>
    </source>
</evidence>
<dbReference type="SUPFAM" id="SSF55874">
    <property type="entry name" value="ATPase domain of HSP90 chaperone/DNA topoisomerase II/histidine kinase"/>
    <property type="match status" value="1"/>
</dbReference>
<dbReference type="EC" id="2.7.13.3" evidence="3"/>
<dbReference type="FunFam" id="3.30.565.10:FF:000010">
    <property type="entry name" value="Sensor histidine kinase RcsC"/>
    <property type="match status" value="1"/>
</dbReference>
<evidence type="ECO:0000256" key="3">
    <source>
        <dbReference type="ARBA" id="ARBA00012438"/>
    </source>
</evidence>
<evidence type="ECO:0000256" key="5">
    <source>
        <dbReference type="ARBA" id="ARBA00022679"/>
    </source>
</evidence>
<keyword evidence="4 12" id="KW-0597">Phosphoprotein</keyword>
<evidence type="ECO:0000256" key="7">
    <source>
        <dbReference type="ARBA" id="ARBA00022777"/>
    </source>
</evidence>
<keyword evidence="18" id="KW-1185">Reference proteome</keyword>
<protein>
    <recommendedName>
        <fullName evidence="3">histidine kinase</fullName>
        <ecNumber evidence="3">2.7.13.3</ecNumber>
    </recommendedName>
</protein>
<feature type="domain" description="Response regulatory" evidence="15">
    <location>
        <begin position="836"/>
        <end position="952"/>
    </location>
</feature>
<dbReference type="Pfam" id="PF00512">
    <property type="entry name" value="HisKA"/>
    <property type="match status" value="1"/>
</dbReference>
<keyword evidence="13" id="KW-1133">Transmembrane helix</keyword>
<dbReference type="PANTHER" id="PTHR43047">
    <property type="entry name" value="TWO-COMPONENT HISTIDINE PROTEIN KINASE"/>
    <property type="match status" value="1"/>
</dbReference>
<dbReference type="InterPro" id="IPR003661">
    <property type="entry name" value="HisK_dim/P_dom"/>
</dbReference>
<dbReference type="InterPro" id="IPR029016">
    <property type="entry name" value="GAF-like_dom_sf"/>
</dbReference>
<evidence type="ECO:0000259" key="14">
    <source>
        <dbReference type="PROSITE" id="PS50109"/>
    </source>
</evidence>
<feature type="modified residue" description="4-aspartylphosphate" evidence="12">
    <location>
        <position position="885"/>
    </location>
</feature>
<keyword evidence="11" id="KW-0131">Cell cycle</keyword>
<evidence type="ECO:0000259" key="16">
    <source>
        <dbReference type="PROSITE" id="PS50885"/>
    </source>
</evidence>
<dbReference type="Pfam" id="PF13185">
    <property type="entry name" value="GAF_2"/>
    <property type="match status" value="1"/>
</dbReference>
<evidence type="ECO:0000256" key="6">
    <source>
        <dbReference type="ARBA" id="ARBA00022741"/>
    </source>
</evidence>
<dbReference type="Pfam" id="PF00672">
    <property type="entry name" value="HAMP"/>
    <property type="match status" value="1"/>
</dbReference>
<dbReference type="RefSeq" id="WP_183985473.1">
    <property type="nucleotide sequence ID" value="NZ_JACHHG010000003.1"/>
</dbReference>
<dbReference type="GO" id="GO:0000155">
    <property type="term" value="F:phosphorelay sensor kinase activity"/>
    <property type="evidence" value="ECO:0007669"/>
    <property type="project" value="InterPro"/>
</dbReference>
<dbReference type="InterPro" id="IPR003018">
    <property type="entry name" value="GAF"/>
</dbReference>
<dbReference type="PROSITE" id="PS50110">
    <property type="entry name" value="RESPONSE_REGULATORY"/>
    <property type="match status" value="2"/>
</dbReference>
<dbReference type="InterPro" id="IPR005467">
    <property type="entry name" value="His_kinase_dom"/>
</dbReference>
<evidence type="ECO:0000256" key="8">
    <source>
        <dbReference type="ARBA" id="ARBA00022840"/>
    </source>
</evidence>
<comment type="subcellular location">
    <subcellularLocation>
        <location evidence="2">Membrane</location>
    </subcellularLocation>
</comment>
<keyword evidence="13" id="KW-0812">Transmembrane</keyword>
<dbReference type="CDD" id="cd06225">
    <property type="entry name" value="HAMP"/>
    <property type="match status" value="1"/>
</dbReference>
<evidence type="ECO:0000256" key="2">
    <source>
        <dbReference type="ARBA" id="ARBA00004370"/>
    </source>
</evidence>
<keyword evidence="5" id="KW-0808">Transferase</keyword>
<keyword evidence="10 13" id="KW-0472">Membrane</keyword>
<dbReference type="InterPro" id="IPR036890">
    <property type="entry name" value="HATPase_C_sf"/>
</dbReference>
<evidence type="ECO:0000259" key="15">
    <source>
        <dbReference type="PROSITE" id="PS50110"/>
    </source>
</evidence>
<dbReference type="SUPFAM" id="SSF52172">
    <property type="entry name" value="CheY-like"/>
    <property type="match status" value="2"/>
</dbReference>
<dbReference type="GO" id="GO:0003677">
    <property type="term" value="F:DNA binding"/>
    <property type="evidence" value="ECO:0007669"/>
    <property type="project" value="UniProtKB-KW"/>
</dbReference>
<feature type="modified residue" description="4-aspartylphosphate" evidence="12">
    <location>
        <position position="764"/>
    </location>
</feature>
<dbReference type="CDD" id="cd00082">
    <property type="entry name" value="HisKA"/>
    <property type="match status" value="1"/>
</dbReference>
<name>A0A841HWI0_9DEIO</name>
<dbReference type="Gene3D" id="3.40.50.2300">
    <property type="match status" value="2"/>
</dbReference>
<dbReference type="Pfam" id="PF05227">
    <property type="entry name" value="CHASE3"/>
    <property type="match status" value="1"/>
</dbReference>
<dbReference type="AlphaFoldDB" id="A0A841HWI0"/>
<comment type="caution">
    <text evidence="17">The sequence shown here is derived from an EMBL/GenBank/DDBJ whole genome shotgun (WGS) entry which is preliminary data.</text>
</comment>
<sequence length="962" mass="105625">MNVRAFILRGQIMTWLFMLLVAVAVLLGIDRNAQLARQAAHSQAELTQLETVLSLVLDLETGMRGYLLSGRDSYLAPHRSARSRLPGELRELARLIEQDPQGGADAQRRIVQRIETLLITWNDEAAAPQIAARRRGLEDAVALVMTERGKRLVDDIRREIERYRSAEAALRDRRVQASEQALQFVEGLTILGLLAAVLASVLAANRSAHKVAQTFEQLGQASRRIAGGHFGERVAPSEIREADLLAGTFNSMAEHLHASQLALEERNLALSRQAADLEQAARFERSLGESLRLFTASYDRTAILNGVLSLLARQYGLVAGAFYGYHEWRGDLSLEARYGLSREVAYSYRLREGQVGQAVMERRVLLLPDTAFVPVDSGLECGTARHTVVVPVYLQDRIMGCLVLALAQAPAENVLTFLQQLAQQLGVALNNIDQYTNLQILSAQLQARSAEVDLKNRELQHADRLKSEFLANMSHELRTPLNAVIGFSELLAEQVYGPLNERQLGYLREIQHSGEHLLNLINDILDLSKIEAGRMDLALEAVRLTDVLRSAEAMLRERALSGGLTLEVHSEDLEFRGDPRKLRQVVVNLLSNAVKFTPTGGRVSLEGRRSGDRIEIVVTDTGIGIAEADQAELFQPFTQVDGSLARRHEGTGLGLALTRRLGELHGGTVSVRSAPRQGSTFTVSLPFEAAPPAGLPAQKTAVTGGQPVPREGAPLILIVEDDDAVATLIRHHLEDAGYRVARAPDGVEGLRMASELRPDAISLDLMMPVLDGWAFLERLAQQPELAKIPVVVLSMASNLERGLYLGASAVLNKPVRREQLLDAFARILPALGGPAHVLVIDDDPQAVELVAETLAPLGHRVVRTYGGQQGLDQALKEPPDLIVLDLMMPGVSGFEVVERLYEDARTREVPVIILTAKVVTEEDRRRLNGHIFEVLEKGGFNRSTLLSEVARATRRLPPTGTP</sequence>
<accession>A0A841HWI0</accession>
<evidence type="ECO:0000256" key="10">
    <source>
        <dbReference type="ARBA" id="ARBA00023136"/>
    </source>
</evidence>
<keyword evidence="8" id="KW-0067">ATP-binding</keyword>
<dbReference type="Gene3D" id="3.30.450.40">
    <property type="match status" value="1"/>
</dbReference>
<dbReference type="CDD" id="cd16922">
    <property type="entry name" value="HATPase_EvgS-ArcB-TorS-like"/>
    <property type="match status" value="1"/>
</dbReference>
<dbReference type="SMART" id="SM00304">
    <property type="entry name" value="HAMP"/>
    <property type="match status" value="1"/>
</dbReference>
<dbReference type="InterPro" id="IPR007891">
    <property type="entry name" value="CHASE3"/>
</dbReference>
<evidence type="ECO:0000313" key="17">
    <source>
        <dbReference type="EMBL" id="MBB6097747.1"/>
    </source>
</evidence>
<gene>
    <name evidence="17" type="ORF">HNR42_001164</name>
</gene>
<feature type="domain" description="Histidine kinase" evidence="14">
    <location>
        <begin position="472"/>
        <end position="689"/>
    </location>
</feature>
<dbReference type="InterPro" id="IPR003660">
    <property type="entry name" value="HAMP_dom"/>
</dbReference>
<dbReference type="GO" id="GO:0005886">
    <property type="term" value="C:plasma membrane"/>
    <property type="evidence" value="ECO:0007669"/>
    <property type="project" value="TreeGrafter"/>
</dbReference>
<dbReference type="SMART" id="SM00388">
    <property type="entry name" value="HisKA"/>
    <property type="match status" value="1"/>
</dbReference>
<dbReference type="Proteomes" id="UP000569951">
    <property type="component" value="Unassembled WGS sequence"/>
</dbReference>
<dbReference type="PRINTS" id="PR00344">
    <property type="entry name" value="BCTRLSENSOR"/>
</dbReference>
<dbReference type="InterPro" id="IPR004358">
    <property type="entry name" value="Sig_transdc_His_kin-like_C"/>
</dbReference>
<feature type="domain" description="Response regulatory" evidence="15">
    <location>
        <begin position="715"/>
        <end position="828"/>
    </location>
</feature>
<dbReference type="SMART" id="SM00448">
    <property type="entry name" value="REC"/>
    <property type="match status" value="2"/>
</dbReference>
<dbReference type="Pfam" id="PF02518">
    <property type="entry name" value="HATPase_c"/>
    <property type="match status" value="1"/>
</dbReference>
<dbReference type="PROSITE" id="PS50109">
    <property type="entry name" value="HIS_KIN"/>
    <property type="match status" value="1"/>
</dbReference>
<dbReference type="InterPro" id="IPR036097">
    <property type="entry name" value="HisK_dim/P_sf"/>
</dbReference>
<dbReference type="EMBL" id="JACHHG010000003">
    <property type="protein sequence ID" value="MBB6097747.1"/>
    <property type="molecule type" value="Genomic_DNA"/>
</dbReference>
<keyword evidence="17" id="KW-0238">DNA-binding</keyword>
<organism evidence="17 18">
    <name type="scientific">Deinobacterium chartae</name>
    <dbReference type="NCBI Taxonomy" id="521158"/>
    <lineage>
        <taxon>Bacteria</taxon>
        <taxon>Thermotogati</taxon>
        <taxon>Deinococcota</taxon>
        <taxon>Deinococci</taxon>
        <taxon>Deinococcales</taxon>
        <taxon>Deinococcaceae</taxon>
        <taxon>Deinobacterium</taxon>
    </lineage>
</organism>
<keyword evidence="6" id="KW-0547">Nucleotide-binding</keyword>
<dbReference type="InterPro" id="IPR001789">
    <property type="entry name" value="Sig_transdc_resp-reg_receiver"/>
</dbReference>
<dbReference type="Gene3D" id="6.10.340.10">
    <property type="match status" value="1"/>
</dbReference>
<dbReference type="GO" id="GO:0009927">
    <property type="term" value="F:histidine phosphotransfer kinase activity"/>
    <property type="evidence" value="ECO:0007669"/>
    <property type="project" value="TreeGrafter"/>
</dbReference>
<evidence type="ECO:0000256" key="11">
    <source>
        <dbReference type="ARBA" id="ARBA00023306"/>
    </source>
</evidence>
<reference evidence="17 18" key="1">
    <citation type="submission" date="2020-08" db="EMBL/GenBank/DDBJ databases">
        <title>Genomic Encyclopedia of Type Strains, Phase IV (KMG-IV): sequencing the most valuable type-strain genomes for metagenomic binning, comparative biology and taxonomic classification.</title>
        <authorList>
            <person name="Goeker M."/>
        </authorList>
    </citation>
    <scope>NUCLEOTIDE SEQUENCE [LARGE SCALE GENOMIC DNA]</scope>
    <source>
        <strain evidence="17 18">DSM 21458</strain>
    </source>
</reference>
<dbReference type="Gene3D" id="1.10.287.130">
    <property type="match status" value="1"/>
</dbReference>
<feature type="domain" description="HAMP" evidence="16">
    <location>
        <begin position="209"/>
        <end position="261"/>
    </location>
</feature>
<dbReference type="FunFam" id="1.10.287.130:FF:000038">
    <property type="entry name" value="Sensory transduction histidine kinase"/>
    <property type="match status" value="1"/>
</dbReference>
<dbReference type="SUPFAM" id="SSF55781">
    <property type="entry name" value="GAF domain-like"/>
    <property type="match status" value="1"/>
</dbReference>
<dbReference type="SMART" id="SM00387">
    <property type="entry name" value="HATPase_c"/>
    <property type="match status" value="1"/>
</dbReference>
<dbReference type="Gene3D" id="3.30.565.10">
    <property type="entry name" value="Histidine kinase-like ATPase, C-terminal domain"/>
    <property type="match status" value="1"/>
</dbReference>
<dbReference type="InterPro" id="IPR003594">
    <property type="entry name" value="HATPase_dom"/>
</dbReference>
<evidence type="ECO:0000313" key="18">
    <source>
        <dbReference type="Proteomes" id="UP000569951"/>
    </source>
</evidence>
<dbReference type="PROSITE" id="PS50885">
    <property type="entry name" value="HAMP"/>
    <property type="match status" value="1"/>
</dbReference>
<evidence type="ECO:0000256" key="1">
    <source>
        <dbReference type="ARBA" id="ARBA00000085"/>
    </source>
</evidence>
<evidence type="ECO:0000256" key="12">
    <source>
        <dbReference type="PROSITE-ProRule" id="PRU00169"/>
    </source>
</evidence>
<evidence type="ECO:0000256" key="13">
    <source>
        <dbReference type="SAM" id="Phobius"/>
    </source>
</evidence>
<dbReference type="SMART" id="SM00065">
    <property type="entry name" value="GAF"/>
    <property type="match status" value="1"/>
</dbReference>
<dbReference type="InterPro" id="IPR011006">
    <property type="entry name" value="CheY-like_superfamily"/>
</dbReference>
<dbReference type="GO" id="GO:0005524">
    <property type="term" value="F:ATP binding"/>
    <property type="evidence" value="ECO:0007669"/>
    <property type="project" value="UniProtKB-KW"/>
</dbReference>
<dbReference type="SUPFAM" id="SSF47384">
    <property type="entry name" value="Homodimeric domain of signal transducing histidine kinase"/>
    <property type="match status" value="1"/>
</dbReference>
<evidence type="ECO:0000256" key="4">
    <source>
        <dbReference type="ARBA" id="ARBA00022553"/>
    </source>
</evidence>
<dbReference type="CDD" id="cd19410">
    <property type="entry name" value="HK9-like_sensor"/>
    <property type="match status" value="1"/>
</dbReference>
<keyword evidence="9" id="KW-0902">Two-component regulatory system</keyword>